<keyword evidence="5" id="KW-0408">Iron</keyword>
<evidence type="ECO:0000256" key="6">
    <source>
        <dbReference type="ARBA" id="ARBA00023014"/>
    </source>
</evidence>
<keyword evidence="1" id="KW-0004">4Fe-4S</keyword>
<dbReference type="InterPro" id="IPR012798">
    <property type="entry name" value="Cbl_synth_CobG-like"/>
</dbReference>
<dbReference type="Gene3D" id="3.30.413.10">
    <property type="entry name" value="Sulfite Reductase Hemoprotein, domain 1"/>
    <property type="match status" value="1"/>
</dbReference>
<protein>
    <submittedName>
        <fullName evidence="9">Precorrin-3B synthase</fullName>
        <ecNumber evidence="9">1.14.13.83</ecNumber>
    </submittedName>
</protein>
<dbReference type="Gene3D" id="3.90.480.10">
    <property type="entry name" value="Sulfite Reductase Hemoprotein,Domain 2"/>
    <property type="match status" value="1"/>
</dbReference>
<evidence type="ECO:0000256" key="2">
    <source>
        <dbReference type="ARBA" id="ARBA00022617"/>
    </source>
</evidence>
<feature type="domain" description="Nitrite/Sulfite reductase ferredoxin-like" evidence="8">
    <location>
        <begin position="41"/>
        <end position="85"/>
    </location>
</feature>
<comment type="caution">
    <text evidence="9">The sequence shown here is derived from an EMBL/GenBank/DDBJ whole genome shotgun (WGS) entry which is preliminary data.</text>
</comment>
<dbReference type="InterPro" id="IPR051329">
    <property type="entry name" value="NIR_SIR_4Fe-4S"/>
</dbReference>
<dbReference type="PANTHER" id="PTHR32439">
    <property type="entry name" value="FERREDOXIN--NITRITE REDUCTASE, CHLOROPLASTIC"/>
    <property type="match status" value="1"/>
</dbReference>
<keyword evidence="2" id="KW-0349">Heme</keyword>
<keyword evidence="10" id="KW-1185">Reference proteome</keyword>
<evidence type="ECO:0000256" key="5">
    <source>
        <dbReference type="ARBA" id="ARBA00023004"/>
    </source>
</evidence>
<sequence>MLAAMSLTPTTGPTGAQPPPRGRGDACPGALRLHAADDGSLARVRLPAGLLTSRQALALARASEELGDGLLDITSRGNVQLRGLSGGCGGELADRLRTAGLLPSDRHERARNIVASPLAGLDGAGHGEVAGWVRSLDALLCAEADTAGLSGRFLFALDDGRGDVAALGADVTLIAGAGGEAVLRVGPAGSARPPAQVLVAAGDAPRAAVLAASYFLDLVRESGGRAWRVAELPADHAVTAARLVARLAAAGVPARPAAELPPGTAGGVPAAAAGQPWEVAPGVVDGPDGRCALSVLAPLGRLTAAQWRLLAGTAARDGADELRVTPWRGVVLPGLERHTARDRLAGLAAAGLVVDRGSPWSGVGACAGRTGCAKSLRDVRADAADAVRRTGPGALPVYWSGCERRCGRPATGRWVDVLATRDGYRVSVHGTAQAGGTAPAVPAEEAAGAVAAARGTT</sequence>
<gene>
    <name evidence="9" type="primary">cobG</name>
    <name evidence="9" type="ORF">IHE55_01650</name>
</gene>
<dbReference type="InterPro" id="IPR036136">
    <property type="entry name" value="Nit/Sulf_reduc_fer-like_dom_sf"/>
</dbReference>
<dbReference type="Proteomes" id="UP000807371">
    <property type="component" value="Unassembled WGS sequence"/>
</dbReference>
<evidence type="ECO:0000256" key="3">
    <source>
        <dbReference type="ARBA" id="ARBA00022723"/>
    </source>
</evidence>
<evidence type="ECO:0000313" key="9">
    <source>
        <dbReference type="EMBL" id="MBH5333576.1"/>
    </source>
</evidence>
<dbReference type="GO" id="GO:0043818">
    <property type="term" value="F:precorrin-3B synthase activity"/>
    <property type="evidence" value="ECO:0007669"/>
    <property type="project" value="UniProtKB-EC"/>
</dbReference>
<evidence type="ECO:0000256" key="4">
    <source>
        <dbReference type="ARBA" id="ARBA00023002"/>
    </source>
</evidence>
<keyword evidence="4 9" id="KW-0560">Oxidoreductase</keyword>
<dbReference type="SUPFAM" id="SSF55124">
    <property type="entry name" value="Nitrite/Sulfite reductase N-terminal domain-like"/>
    <property type="match status" value="2"/>
</dbReference>
<dbReference type="InterPro" id="IPR045854">
    <property type="entry name" value="NO2/SO3_Rdtase_4Fe4S_sf"/>
</dbReference>
<name>A0ABS0NEF3_9ACTN</name>
<organism evidence="9 10">
    <name type="scientific">Streptomyces pactum</name>
    <dbReference type="NCBI Taxonomy" id="68249"/>
    <lineage>
        <taxon>Bacteria</taxon>
        <taxon>Bacillati</taxon>
        <taxon>Actinomycetota</taxon>
        <taxon>Actinomycetes</taxon>
        <taxon>Kitasatosporales</taxon>
        <taxon>Streptomycetaceae</taxon>
        <taxon>Streptomyces</taxon>
    </lineage>
</organism>
<dbReference type="NCBIfam" id="TIGR02435">
    <property type="entry name" value="CobG"/>
    <property type="match status" value="1"/>
</dbReference>
<accession>A0ABS0NEF3</accession>
<dbReference type="InterPro" id="IPR005117">
    <property type="entry name" value="NiRdtase/SiRdtase_haem-b_fer"/>
</dbReference>
<dbReference type="Pfam" id="PF03460">
    <property type="entry name" value="NIR_SIR_ferr"/>
    <property type="match status" value="2"/>
</dbReference>
<feature type="region of interest" description="Disordered" evidence="7">
    <location>
        <begin position="1"/>
        <end position="25"/>
    </location>
</feature>
<evidence type="ECO:0000313" key="10">
    <source>
        <dbReference type="Proteomes" id="UP000807371"/>
    </source>
</evidence>
<dbReference type="EC" id="1.14.13.83" evidence="9"/>
<dbReference type="SUPFAM" id="SSF56014">
    <property type="entry name" value="Nitrite and sulphite reductase 4Fe-4S domain-like"/>
    <property type="match status" value="1"/>
</dbReference>
<evidence type="ECO:0000259" key="8">
    <source>
        <dbReference type="Pfam" id="PF03460"/>
    </source>
</evidence>
<feature type="domain" description="Nitrite/Sulfite reductase ferredoxin-like" evidence="8">
    <location>
        <begin position="287"/>
        <end position="348"/>
    </location>
</feature>
<dbReference type="EMBL" id="JACYXC010000001">
    <property type="protein sequence ID" value="MBH5333576.1"/>
    <property type="molecule type" value="Genomic_DNA"/>
</dbReference>
<reference evidence="9 10" key="1">
    <citation type="submission" date="2020-09" db="EMBL/GenBank/DDBJ databases">
        <title>Biosynthesis of the nuclear factor of activated T cells inhibitor NFAT-133 and its congeners in Streptomyces pactum.</title>
        <authorList>
            <person name="Zhou W."/>
            <person name="Posri P."/>
            <person name="Abugrain M.E."/>
            <person name="Weisberg A.J."/>
            <person name="Chang J.H."/>
            <person name="Mahmud T."/>
        </authorList>
    </citation>
    <scope>NUCLEOTIDE SEQUENCE [LARGE SCALE GENOMIC DNA]</scope>
    <source>
        <strain evidence="9 10">ATCC 27456</strain>
    </source>
</reference>
<dbReference type="PANTHER" id="PTHR32439:SF9">
    <property type="entry name" value="BLR3264 PROTEIN"/>
    <property type="match status" value="1"/>
</dbReference>
<evidence type="ECO:0000256" key="7">
    <source>
        <dbReference type="SAM" id="MobiDB-lite"/>
    </source>
</evidence>
<proteinExistence type="predicted"/>
<evidence type="ECO:0000256" key="1">
    <source>
        <dbReference type="ARBA" id="ARBA00022485"/>
    </source>
</evidence>
<keyword evidence="3" id="KW-0479">Metal-binding</keyword>
<keyword evidence="6" id="KW-0411">Iron-sulfur</keyword>